<evidence type="ECO:0000313" key="4">
    <source>
        <dbReference type="Proteomes" id="UP000023152"/>
    </source>
</evidence>
<keyword evidence="1" id="KW-0812">Transmembrane</keyword>
<comment type="caution">
    <text evidence="3">The sequence shown here is derived from an EMBL/GenBank/DDBJ whole genome shotgun (WGS) entry which is preliminary data.</text>
</comment>
<accession>X6PAT0</accession>
<evidence type="ECO:0000256" key="1">
    <source>
        <dbReference type="SAM" id="Phobius"/>
    </source>
</evidence>
<feature type="chain" id="PRO_5004976035" evidence="2">
    <location>
        <begin position="22"/>
        <end position="158"/>
    </location>
</feature>
<organism evidence="3 4">
    <name type="scientific">Reticulomyxa filosa</name>
    <dbReference type="NCBI Taxonomy" id="46433"/>
    <lineage>
        <taxon>Eukaryota</taxon>
        <taxon>Sar</taxon>
        <taxon>Rhizaria</taxon>
        <taxon>Retaria</taxon>
        <taxon>Foraminifera</taxon>
        <taxon>Monothalamids</taxon>
        <taxon>Reticulomyxidae</taxon>
        <taxon>Reticulomyxa</taxon>
    </lineage>
</organism>
<sequence length="158" mass="18689">MQFGKGNVVLFIVSFLSFVRSISLGETTSTYNPLAMLFIINSIRYYKNIINNNGVRFQRMELLICGSCYSYHKLKNQYNLIYHINMYWLWNIKMFVIINIIQYSKLFLGLIISMFVLKLEEKKIIIKENIAVIGRSNNHLLFIDNHPKNISVYDLNKY</sequence>
<reference evidence="3 4" key="1">
    <citation type="journal article" date="2013" name="Curr. Biol.">
        <title>The Genome of the Foraminiferan Reticulomyxa filosa.</title>
        <authorList>
            <person name="Glockner G."/>
            <person name="Hulsmann N."/>
            <person name="Schleicher M."/>
            <person name="Noegel A.A."/>
            <person name="Eichinger L."/>
            <person name="Gallinger C."/>
            <person name="Pawlowski J."/>
            <person name="Sierra R."/>
            <person name="Euteneuer U."/>
            <person name="Pillet L."/>
            <person name="Moustafa A."/>
            <person name="Platzer M."/>
            <person name="Groth M."/>
            <person name="Szafranski K."/>
            <person name="Schliwa M."/>
        </authorList>
    </citation>
    <scope>NUCLEOTIDE SEQUENCE [LARGE SCALE GENOMIC DNA]</scope>
</reference>
<evidence type="ECO:0000313" key="3">
    <source>
        <dbReference type="EMBL" id="ETO35174.1"/>
    </source>
</evidence>
<dbReference type="EMBL" id="ASPP01001892">
    <property type="protein sequence ID" value="ETO35174.1"/>
    <property type="molecule type" value="Genomic_DNA"/>
</dbReference>
<protein>
    <submittedName>
        <fullName evidence="3">Uncharacterized protein</fullName>
    </submittedName>
</protein>
<feature type="transmembrane region" description="Helical" evidence="1">
    <location>
        <begin position="94"/>
        <end position="117"/>
    </location>
</feature>
<name>X6PAT0_RETFI</name>
<gene>
    <name evidence="3" type="ORF">RFI_01899</name>
</gene>
<keyword evidence="4" id="KW-1185">Reference proteome</keyword>
<keyword evidence="2" id="KW-0732">Signal</keyword>
<keyword evidence="1" id="KW-0472">Membrane</keyword>
<dbReference type="AlphaFoldDB" id="X6PAT0"/>
<keyword evidence="1" id="KW-1133">Transmembrane helix</keyword>
<proteinExistence type="predicted"/>
<feature type="signal peptide" evidence="2">
    <location>
        <begin position="1"/>
        <end position="21"/>
    </location>
</feature>
<evidence type="ECO:0000256" key="2">
    <source>
        <dbReference type="SAM" id="SignalP"/>
    </source>
</evidence>
<dbReference type="Proteomes" id="UP000023152">
    <property type="component" value="Unassembled WGS sequence"/>
</dbReference>